<dbReference type="Gene3D" id="3.30.420.10">
    <property type="entry name" value="Ribonuclease H-like superfamily/Ribonuclease H"/>
    <property type="match status" value="1"/>
</dbReference>
<sequence length="523" mass="58577">MNSISSDDGRGGGDYFNEDRNTQKVYFKEARVDSDVNMVVDLVPAPRISWKDKLLEGETVGSMAFSMDYDIIDREDFVFTNGDILQSTINGILWVEFESLLVVCFSCGRYGHVKGLYPSAVAYLNLSGGKEMKPVSVIEGSASMEAEGPFGPWMIIEHKSRRNKKDTRIQKVNIMAKRLTRSRFDVLSLIDNGNVGAGETQVDISGIRFQQCQFLKKLRGKVVGPRVEPFCEKTEVTKVVGQVDKNGPGEPNVNMAMVKNGSSLENIGPALVMLDGQLAIEGLILVEGFGNTSLYFNPMFEGPIESVVELNSGILDPKQNSMVFFKENDDPDFTKAIIKEGPIGHSKSQLAFKREHRPDLIGLLEMRVSGGKVDSIIAKLEFLFSHHIKMMVIGIWTSFDYGFLKGSLARLWGFPRLIQLLDTIESFGGYLGSCNVLDTELWGILDGFKLILDLGFERVLIQIDNLEAVNAIQDGSFRNSNFTLVRRIHQLLAIVEHWRPQHIPREENKIIDGLINMVRDRRT</sequence>
<proteinExistence type="predicted"/>
<dbReference type="GO" id="GO:0003676">
    <property type="term" value="F:nucleic acid binding"/>
    <property type="evidence" value="ECO:0007669"/>
    <property type="project" value="InterPro"/>
</dbReference>
<dbReference type="EMBL" id="JABFAF010000005">
    <property type="protein sequence ID" value="MBA0856012.1"/>
    <property type="molecule type" value="Genomic_DNA"/>
</dbReference>
<dbReference type="PANTHER" id="PTHR47723">
    <property type="entry name" value="OS05G0353850 PROTEIN"/>
    <property type="match status" value="1"/>
</dbReference>
<dbReference type="InterPro" id="IPR053151">
    <property type="entry name" value="RNase_H-like"/>
</dbReference>
<protein>
    <recommendedName>
        <fullName evidence="1">RNase H type-1 domain-containing protein</fullName>
    </recommendedName>
</protein>
<evidence type="ECO:0000313" key="2">
    <source>
        <dbReference type="EMBL" id="MBA0856012.1"/>
    </source>
</evidence>
<accession>A0A7J9LB50</accession>
<dbReference type="Proteomes" id="UP000593576">
    <property type="component" value="Unassembled WGS sequence"/>
</dbReference>
<dbReference type="CDD" id="cd06222">
    <property type="entry name" value="RNase_H_like"/>
    <property type="match status" value="1"/>
</dbReference>
<name>A0A7J9LB50_GOSSC</name>
<reference evidence="2 3" key="1">
    <citation type="journal article" date="2019" name="Genome Biol. Evol.">
        <title>Insights into the evolution of the New World diploid cottons (Gossypium, subgenus Houzingenia) based on genome sequencing.</title>
        <authorList>
            <person name="Grover C.E."/>
            <person name="Arick M.A. 2nd"/>
            <person name="Thrash A."/>
            <person name="Conover J.L."/>
            <person name="Sanders W.S."/>
            <person name="Peterson D.G."/>
            <person name="Frelichowski J.E."/>
            <person name="Scheffler J.A."/>
            <person name="Scheffler B.E."/>
            <person name="Wendel J.F."/>
        </authorList>
    </citation>
    <scope>NUCLEOTIDE SEQUENCE [LARGE SCALE GENOMIC DNA]</scope>
    <source>
        <strain evidence="2">1</strain>
        <tissue evidence="2">Leaf</tissue>
    </source>
</reference>
<dbReference type="InterPro" id="IPR044730">
    <property type="entry name" value="RNase_H-like_dom_plant"/>
</dbReference>
<dbReference type="InterPro" id="IPR012337">
    <property type="entry name" value="RNaseH-like_sf"/>
</dbReference>
<dbReference type="Pfam" id="PF13456">
    <property type="entry name" value="RVT_3"/>
    <property type="match status" value="1"/>
</dbReference>
<keyword evidence="3" id="KW-1185">Reference proteome</keyword>
<dbReference type="InterPro" id="IPR002156">
    <property type="entry name" value="RNaseH_domain"/>
</dbReference>
<dbReference type="OrthoDB" id="10370483at2759"/>
<dbReference type="SUPFAM" id="SSF53098">
    <property type="entry name" value="Ribonuclease H-like"/>
    <property type="match status" value="1"/>
</dbReference>
<evidence type="ECO:0000259" key="1">
    <source>
        <dbReference type="Pfam" id="PF13456"/>
    </source>
</evidence>
<dbReference type="GO" id="GO:0004523">
    <property type="term" value="F:RNA-DNA hybrid ribonuclease activity"/>
    <property type="evidence" value="ECO:0007669"/>
    <property type="project" value="InterPro"/>
</dbReference>
<dbReference type="PANTHER" id="PTHR47723:SF19">
    <property type="entry name" value="POLYNUCLEOTIDYL TRANSFERASE, RIBONUCLEASE H-LIKE SUPERFAMILY PROTEIN"/>
    <property type="match status" value="1"/>
</dbReference>
<feature type="domain" description="RNase H type-1" evidence="1">
    <location>
        <begin position="435"/>
        <end position="517"/>
    </location>
</feature>
<evidence type="ECO:0000313" key="3">
    <source>
        <dbReference type="Proteomes" id="UP000593576"/>
    </source>
</evidence>
<organism evidence="2 3">
    <name type="scientific">Gossypium schwendimanii</name>
    <name type="common">Cotton</name>
    <dbReference type="NCBI Taxonomy" id="34291"/>
    <lineage>
        <taxon>Eukaryota</taxon>
        <taxon>Viridiplantae</taxon>
        <taxon>Streptophyta</taxon>
        <taxon>Embryophyta</taxon>
        <taxon>Tracheophyta</taxon>
        <taxon>Spermatophyta</taxon>
        <taxon>Magnoliopsida</taxon>
        <taxon>eudicotyledons</taxon>
        <taxon>Gunneridae</taxon>
        <taxon>Pentapetalae</taxon>
        <taxon>rosids</taxon>
        <taxon>malvids</taxon>
        <taxon>Malvales</taxon>
        <taxon>Malvaceae</taxon>
        <taxon>Malvoideae</taxon>
        <taxon>Gossypium</taxon>
    </lineage>
</organism>
<dbReference type="AlphaFoldDB" id="A0A7J9LB50"/>
<gene>
    <name evidence="2" type="ORF">Goshw_022179</name>
</gene>
<dbReference type="InterPro" id="IPR036397">
    <property type="entry name" value="RNaseH_sf"/>
</dbReference>
<comment type="caution">
    <text evidence="2">The sequence shown here is derived from an EMBL/GenBank/DDBJ whole genome shotgun (WGS) entry which is preliminary data.</text>
</comment>